<evidence type="ECO:0000256" key="2">
    <source>
        <dbReference type="SAM" id="Phobius"/>
    </source>
</evidence>
<dbReference type="EMBL" id="JASJOS010000001">
    <property type="protein sequence ID" value="MDJ1478986.1"/>
    <property type="molecule type" value="Genomic_DNA"/>
</dbReference>
<reference evidence="3" key="1">
    <citation type="submission" date="2023-05" db="EMBL/GenBank/DDBJ databases">
        <authorList>
            <person name="Zhang X."/>
        </authorList>
    </citation>
    <scope>NUCLEOTIDE SEQUENCE</scope>
    <source>
        <strain evidence="3">YF14B1</strain>
    </source>
</reference>
<evidence type="ECO:0000313" key="4">
    <source>
        <dbReference type="Proteomes" id="UP001241110"/>
    </source>
</evidence>
<feature type="transmembrane region" description="Helical" evidence="2">
    <location>
        <begin position="119"/>
        <end position="137"/>
    </location>
</feature>
<dbReference type="Proteomes" id="UP001241110">
    <property type="component" value="Unassembled WGS sequence"/>
</dbReference>
<keyword evidence="2" id="KW-0472">Membrane</keyword>
<dbReference type="RefSeq" id="WP_313974808.1">
    <property type="nucleotide sequence ID" value="NZ_JASJOS010000001.1"/>
</dbReference>
<dbReference type="AlphaFoldDB" id="A0AAE3QI09"/>
<keyword evidence="1" id="KW-0175">Coiled coil</keyword>
<feature type="transmembrane region" description="Helical" evidence="2">
    <location>
        <begin position="7"/>
        <end position="29"/>
    </location>
</feature>
<feature type="transmembrane region" description="Helical" evidence="2">
    <location>
        <begin position="94"/>
        <end position="113"/>
    </location>
</feature>
<accession>A0AAE3QI09</accession>
<organism evidence="3 4">
    <name type="scientific">Xanthocytophaga flava</name>
    <dbReference type="NCBI Taxonomy" id="3048013"/>
    <lineage>
        <taxon>Bacteria</taxon>
        <taxon>Pseudomonadati</taxon>
        <taxon>Bacteroidota</taxon>
        <taxon>Cytophagia</taxon>
        <taxon>Cytophagales</taxon>
        <taxon>Rhodocytophagaceae</taxon>
        <taxon>Xanthocytophaga</taxon>
    </lineage>
</organism>
<proteinExistence type="predicted"/>
<evidence type="ECO:0000256" key="1">
    <source>
        <dbReference type="SAM" id="Coils"/>
    </source>
</evidence>
<feature type="coiled-coil region" evidence="1">
    <location>
        <begin position="192"/>
        <end position="248"/>
    </location>
</feature>
<protein>
    <submittedName>
        <fullName evidence="3">Uncharacterized protein</fullName>
    </submittedName>
</protein>
<keyword evidence="2" id="KW-0812">Transmembrane</keyword>
<gene>
    <name evidence="3" type="ORF">QNI16_00735</name>
</gene>
<evidence type="ECO:0000313" key="3">
    <source>
        <dbReference type="EMBL" id="MDJ1478986.1"/>
    </source>
</evidence>
<sequence length="258" mass="29596">MRNNSFGAAYLFAVTILVLIVFAVLKYLQIQAGTLVDWVIGIVAFWWLTGITTIPWNMHFAAKEVLVDAQTSSDKGIEVKAADISYAQRLSKRFLWAAIFLHIISALVLYLLAYYGVTVVGYMASLAALGLTFVRPLSRLYDYVVHRLQSIRHEIRYPRDDVYELSAKLNEVASKVTVLEEMLNLSYRESWASKQQEELAYLTNKLSELDKETDRIKQQNAREHEQLARRSEQEIAKLSEDAQFLNQVRELIRFVKGA</sequence>
<keyword evidence="2" id="KW-1133">Transmembrane helix</keyword>
<feature type="transmembrane region" description="Helical" evidence="2">
    <location>
        <begin position="35"/>
        <end position="56"/>
    </location>
</feature>
<name>A0AAE3QI09_9BACT</name>
<comment type="caution">
    <text evidence="3">The sequence shown here is derived from an EMBL/GenBank/DDBJ whole genome shotgun (WGS) entry which is preliminary data.</text>
</comment>